<dbReference type="OrthoDB" id="188741at2759"/>
<name>A0A2T9XX65_9FUNG</name>
<keyword evidence="3" id="KW-1185">Reference proteome</keyword>
<evidence type="ECO:0000313" key="2">
    <source>
        <dbReference type="EMBL" id="PVU84655.1"/>
    </source>
</evidence>
<proteinExistence type="predicted"/>
<evidence type="ECO:0000256" key="1">
    <source>
        <dbReference type="SAM" id="MobiDB-lite"/>
    </source>
</evidence>
<dbReference type="AlphaFoldDB" id="A0A2T9XX65"/>
<sequence length="151" mass="16952">MSILARYKRSILESQQELTEILEISDPEDDIIKPRTSVHIEILSDDEIDFQQNNSDKTKLEIPNLENIVTSPKEPSPIQGLLNSIKKPACPIEDLFPPTSEPENKIDEKINSSESDTDKPRNGIRSSKESPNSIQKLSSNDKISSPESPKK</sequence>
<protein>
    <submittedName>
        <fullName evidence="2">Uncharacterized protein</fullName>
    </submittedName>
</protein>
<feature type="non-terminal residue" evidence="2">
    <location>
        <position position="151"/>
    </location>
</feature>
<comment type="caution">
    <text evidence="2">The sequence shown here is derived from an EMBL/GenBank/DDBJ whole genome shotgun (WGS) entry which is preliminary data.</text>
</comment>
<feature type="region of interest" description="Disordered" evidence="1">
    <location>
        <begin position="89"/>
        <end position="151"/>
    </location>
</feature>
<reference evidence="2 3" key="1">
    <citation type="journal article" date="2018" name="MBio">
        <title>Comparative Genomics Reveals the Core Gene Toolbox for the Fungus-Insect Symbiosis.</title>
        <authorList>
            <person name="Wang Y."/>
            <person name="Stata M."/>
            <person name="Wang W."/>
            <person name="Stajich J.E."/>
            <person name="White M.M."/>
            <person name="Moncalvo J.M."/>
        </authorList>
    </citation>
    <scope>NUCLEOTIDE SEQUENCE [LARGE SCALE GENOMIC DNA]</scope>
    <source>
        <strain evidence="2 3">AUS-77-4</strain>
    </source>
</reference>
<accession>A0A2T9XX65</accession>
<gene>
    <name evidence="2" type="ORF">BB559_007493</name>
</gene>
<feature type="compositionally biased region" description="Polar residues" evidence="1">
    <location>
        <begin position="129"/>
        <end position="151"/>
    </location>
</feature>
<feature type="compositionally biased region" description="Basic and acidic residues" evidence="1">
    <location>
        <begin position="102"/>
        <end position="121"/>
    </location>
</feature>
<evidence type="ECO:0000313" key="3">
    <source>
        <dbReference type="Proteomes" id="UP000245699"/>
    </source>
</evidence>
<dbReference type="EMBL" id="MBFT01001257">
    <property type="protein sequence ID" value="PVU84655.1"/>
    <property type="molecule type" value="Genomic_DNA"/>
</dbReference>
<organism evidence="2 3">
    <name type="scientific">Furculomyces boomerangus</name>
    <dbReference type="NCBI Taxonomy" id="61424"/>
    <lineage>
        <taxon>Eukaryota</taxon>
        <taxon>Fungi</taxon>
        <taxon>Fungi incertae sedis</taxon>
        <taxon>Zoopagomycota</taxon>
        <taxon>Kickxellomycotina</taxon>
        <taxon>Harpellomycetes</taxon>
        <taxon>Harpellales</taxon>
        <taxon>Harpellaceae</taxon>
        <taxon>Furculomyces</taxon>
    </lineage>
</organism>
<dbReference type="Proteomes" id="UP000245699">
    <property type="component" value="Unassembled WGS sequence"/>
</dbReference>